<evidence type="ECO:0000256" key="1">
    <source>
        <dbReference type="ARBA" id="ARBA00007039"/>
    </source>
</evidence>
<dbReference type="Pfam" id="PF00574">
    <property type="entry name" value="CLP_protease"/>
    <property type="match status" value="1"/>
</dbReference>
<dbReference type="PANTHER" id="PTHR10381">
    <property type="entry name" value="ATP-DEPENDENT CLP PROTEASE PROTEOLYTIC SUBUNIT"/>
    <property type="match status" value="1"/>
</dbReference>
<feature type="transmembrane region" description="Helical" evidence="7">
    <location>
        <begin position="89"/>
        <end position="108"/>
    </location>
</feature>
<reference evidence="8 9" key="1">
    <citation type="submission" date="2023-02" db="EMBL/GenBank/DDBJ databases">
        <title>Genome sequence of Lentisphaera profundi SAORIC-696.</title>
        <authorList>
            <person name="Kim e."/>
            <person name="Cho J.-C."/>
            <person name="Choi A."/>
            <person name="Kang I."/>
        </authorList>
    </citation>
    <scope>NUCLEOTIDE SEQUENCE [LARGE SCALE GENOMIC DNA]</scope>
    <source>
        <strain evidence="8 9">SAORIC-696</strain>
    </source>
</reference>
<keyword evidence="4" id="KW-0378">Hydrolase</keyword>
<dbReference type="RefSeq" id="WP_274149399.1">
    <property type="nucleotide sequence ID" value="NZ_CP117811.1"/>
</dbReference>
<keyword evidence="3 8" id="KW-0645">Protease</keyword>
<comment type="similarity">
    <text evidence="1 6">Belongs to the peptidase S14 family.</text>
</comment>
<keyword evidence="9" id="KW-1185">Reference proteome</keyword>
<accession>A0ABY7VS14</accession>
<dbReference type="PRINTS" id="PR00127">
    <property type="entry name" value="CLPPROTEASEP"/>
</dbReference>
<protein>
    <recommendedName>
        <fullName evidence="6">ATP-dependent Clp protease proteolytic subunit</fullName>
    </recommendedName>
</protein>
<dbReference type="CDD" id="cd07017">
    <property type="entry name" value="S14_ClpP_2"/>
    <property type="match status" value="1"/>
</dbReference>
<keyword evidence="2" id="KW-0963">Cytoplasm</keyword>
<dbReference type="EMBL" id="CP117811">
    <property type="protein sequence ID" value="WDE95682.1"/>
    <property type="molecule type" value="Genomic_DNA"/>
</dbReference>
<dbReference type="GO" id="GO:0006508">
    <property type="term" value="P:proteolysis"/>
    <property type="evidence" value="ECO:0007669"/>
    <property type="project" value="UniProtKB-KW"/>
</dbReference>
<organism evidence="8 9">
    <name type="scientific">Lentisphaera profundi</name>
    <dbReference type="NCBI Taxonomy" id="1658616"/>
    <lineage>
        <taxon>Bacteria</taxon>
        <taxon>Pseudomonadati</taxon>
        <taxon>Lentisphaerota</taxon>
        <taxon>Lentisphaeria</taxon>
        <taxon>Lentisphaerales</taxon>
        <taxon>Lentisphaeraceae</taxon>
        <taxon>Lentisphaera</taxon>
    </lineage>
</organism>
<evidence type="ECO:0000256" key="2">
    <source>
        <dbReference type="ARBA" id="ARBA00022490"/>
    </source>
</evidence>
<dbReference type="Gene3D" id="3.90.226.10">
    <property type="entry name" value="2-enoyl-CoA Hydratase, Chain A, domain 1"/>
    <property type="match status" value="1"/>
</dbReference>
<keyword evidence="7" id="KW-1133">Transmembrane helix</keyword>
<dbReference type="GO" id="GO:0008233">
    <property type="term" value="F:peptidase activity"/>
    <property type="evidence" value="ECO:0007669"/>
    <property type="project" value="UniProtKB-KW"/>
</dbReference>
<keyword evidence="7" id="KW-0472">Membrane</keyword>
<keyword evidence="5" id="KW-0720">Serine protease</keyword>
<dbReference type="InterPro" id="IPR029045">
    <property type="entry name" value="ClpP/crotonase-like_dom_sf"/>
</dbReference>
<dbReference type="InterPro" id="IPR023562">
    <property type="entry name" value="ClpP/TepA"/>
</dbReference>
<proteinExistence type="inferred from homology"/>
<dbReference type="Proteomes" id="UP001214250">
    <property type="component" value="Chromosome 1"/>
</dbReference>
<name>A0ABY7VS14_9BACT</name>
<dbReference type="PANTHER" id="PTHR10381:SF70">
    <property type="entry name" value="ATP-DEPENDENT CLP PROTEASE PROTEOLYTIC SUBUNIT"/>
    <property type="match status" value="1"/>
</dbReference>
<evidence type="ECO:0000256" key="7">
    <source>
        <dbReference type="SAM" id="Phobius"/>
    </source>
</evidence>
<dbReference type="InterPro" id="IPR001907">
    <property type="entry name" value="ClpP"/>
</dbReference>
<evidence type="ECO:0000313" key="9">
    <source>
        <dbReference type="Proteomes" id="UP001214250"/>
    </source>
</evidence>
<gene>
    <name evidence="8" type="ORF">PQO03_08125</name>
</gene>
<evidence type="ECO:0000256" key="4">
    <source>
        <dbReference type="ARBA" id="ARBA00022801"/>
    </source>
</evidence>
<evidence type="ECO:0000256" key="6">
    <source>
        <dbReference type="RuleBase" id="RU003567"/>
    </source>
</evidence>
<evidence type="ECO:0000256" key="3">
    <source>
        <dbReference type="ARBA" id="ARBA00022670"/>
    </source>
</evidence>
<dbReference type="SUPFAM" id="SSF52096">
    <property type="entry name" value="ClpP/crotonase"/>
    <property type="match status" value="1"/>
</dbReference>
<sequence length="198" mass="22293">MYFRLEDEEEEKKTEKEPAGMMKEMLDTRTIIIAEEISPELSRRVLSQLILLNKRSEKEPIYVYINSGGGCADSGFTIYDMLQFFKAPVYTVCSGMCASAAILIFLAAKKGKNFSLPNSRFMLHQPSTGVRGTASDIEITADEINKTRVRYNQIVADICKKTLEVVSKDADRDFWMSPAEAKTYGMVSKVITSFAQLK</sequence>
<evidence type="ECO:0000256" key="5">
    <source>
        <dbReference type="ARBA" id="ARBA00022825"/>
    </source>
</evidence>
<evidence type="ECO:0000313" key="8">
    <source>
        <dbReference type="EMBL" id="WDE95682.1"/>
    </source>
</evidence>
<keyword evidence="7" id="KW-0812">Transmembrane</keyword>